<keyword evidence="3" id="KW-1185">Reference proteome</keyword>
<dbReference type="RefSeq" id="WP_377914429.1">
    <property type="nucleotide sequence ID" value="NZ_JBHSKS010000005.1"/>
</dbReference>
<evidence type="ECO:0000313" key="3">
    <source>
        <dbReference type="Proteomes" id="UP001596163"/>
    </source>
</evidence>
<reference evidence="3" key="1">
    <citation type="journal article" date="2019" name="Int. J. Syst. Evol. Microbiol.">
        <title>The Global Catalogue of Microorganisms (GCM) 10K type strain sequencing project: providing services to taxonomists for standard genome sequencing and annotation.</title>
        <authorList>
            <consortium name="The Broad Institute Genomics Platform"/>
            <consortium name="The Broad Institute Genome Sequencing Center for Infectious Disease"/>
            <person name="Wu L."/>
            <person name="Ma J."/>
        </authorList>
    </citation>
    <scope>NUCLEOTIDE SEQUENCE [LARGE SCALE GENOMIC DNA]</scope>
    <source>
        <strain evidence="3">CGMCC 1.7030</strain>
    </source>
</reference>
<gene>
    <name evidence="2" type="ORF">ACFPIK_09115</name>
</gene>
<feature type="domain" description="VOC" evidence="1">
    <location>
        <begin position="162"/>
        <end position="279"/>
    </location>
</feature>
<protein>
    <submittedName>
        <fullName evidence="2">VOC family protein</fullName>
    </submittedName>
</protein>
<dbReference type="InterPro" id="IPR037523">
    <property type="entry name" value="VOC_core"/>
</dbReference>
<dbReference type="EMBL" id="JBHSKS010000005">
    <property type="protein sequence ID" value="MFC5191926.1"/>
    <property type="molecule type" value="Genomic_DNA"/>
</dbReference>
<proteinExistence type="predicted"/>
<dbReference type="PROSITE" id="PS51257">
    <property type="entry name" value="PROKAR_LIPOPROTEIN"/>
    <property type="match status" value="1"/>
</dbReference>
<evidence type="ECO:0000259" key="1">
    <source>
        <dbReference type="PROSITE" id="PS51819"/>
    </source>
</evidence>
<organism evidence="2 3">
    <name type="scientific">Algoriphagus aquatilis</name>
    <dbReference type="NCBI Taxonomy" id="490186"/>
    <lineage>
        <taxon>Bacteria</taxon>
        <taxon>Pseudomonadati</taxon>
        <taxon>Bacteroidota</taxon>
        <taxon>Cytophagia</taxon>
        <taxon>Cytophagales</taxon>
        <taxon>Cyclobacteriaceae</taxon>
        <taxon>Algoriphagus</taxon>
    </lineage>
</organism>
<evidence type="ECO:0000313" key="2">
    <source>
        <dbReference type="EMBL" id="MFC5191926.1"/>
    </source>
</evidence>
<dbReference type="Proteomes" id="UP001596163">
    <property type="component" value="Unassembled WGS sequence"/>
</dbReference>
<sequence length="411" mass="46614">MIKRQFLTPLLLLLLFFLYSCEQRSFDKESGQIESFAEMVKSGVKLLALGPPMTSAELDLFMPEVERISQKYGVSFFREAALVQTDLFPASSVEGKEVVLIYKGNALKAYEDLKQDLAKDNLTAERKRELSRRFGRLLGYPTERINNLLAENSAFRDLEDFGIQGLEVKWFYKDLAKAKAFYQTTLGLELVQENDSLAKFQIAGDSFLTLHFIANSGYTGAEPKSVALDFLTDQLEAWYAHLQEQKVTIKYPLKQNPGGPHDGFVAVDPEGYLLEFETFFQHPENEVLMPELAELQPKSTSYGEKLQFKGSVVWLYYKDMLPAELFVEESLGLTKSADQGWAKVYRFSQNGYLGLVDGLRGMNTFSPEKLVEISVDLENPSPWENYLKANAPDSTRKANSFQDPGGYVFKF</sequence>
<dbReference type="Gene3D" id="3.10.180.10">
    <property type="entry name" value="2,3-Dihydroxybiphenyl 1,2-Dioxygenase, domain 1"/>
    <property type="match status" value="1"/>
</dbReference>
<dbReference type="InterPro" id="IPR004360">
    <property type="entry name" value="Glyas_Fos-R_dOase_dom"/>
</dbReference>
<dbReference type="SUPFAM" id="SSF54593">
    <property type="entry name" value="Glyoxalase/Bleomycin resistance protein/Dihydroxybiphenyl dioxygenase"/>
    <property type="match status" value="1"/>
</dbReference>
<dbReference type="PROSITE" id="PS51819">
    <property type="entry name" value="VOC"/>
    <property type="match status" value="1"/>
</dbReference>
<accession>A0ABW0BWF5</accession>
<dbReference type="Pfam" id="PF00903">
    <property type="entry name" value="Glyoxalase"/>
    <property type="match status" value="1"/>
</dbReference>
<comment type="caution">
    <text evidence="2">The sequence shown here is derived from an EMBL/GenBank/DDBJ whole genome shotgun (WGS) entry which is preliminary data.</text>
</comment>
<name>A0ABW0BWF5_9BACT</name>
<dbReference type="CDD" id="cd06587">
    <property type="entry name" value="VOC"/>
    <property type="match status" value="1"/>
</dbReference>
<dbReference type="InterPro" id="IPR029068">
    <property type="entry name" value="Glyas_Bleomycin-R_OHBP_Dase"/>
</dbReference>